<dbReference type="Pfam" id="PF03101">
    <property type="entry name" value="FAR1"/>
    <property type="match status" value="1"/>
</dbReference>
<keyword evidence="5" id="KW-1185">Reference proteome</keyword>
<comment type="caution">
    <text evidence="4">The sequence shown here is derived from an EMBL/GenBank/DDBJ whole genome shotgun (WGS) entry which is preliminary data.</text>
</comment>
<dbReference type="InterPro" id="IPR018289">
    <property type="entry name" value="MULE_transposase_dom"/>
</dbReference>
<feature type="compositionally biased region" description="Basic and acidic residues" evidence="2">
    <location>
        <begin position="696"/>
        <end position="708"/>
    </location>
</feature>
<gene>
    <name evidence="4" type="ORF">ACJIZ3_011328</name>
</gene>
<keyword evidence="1" id="KW-0862">Zinc</keyword>
<protein>
    <recommendedName>
        <fullName evidence="3">SWIM-type domain-containing protein</fullName>
    </recommendedName>
</protein>
<keyword evidence="1" id="KW-0863">Zinc-finger</keyword>
<dbReference type="PROSITE" id="PS50966">
    <property type="entry name" value="ZF_SWIM"/>
    <property type="match status" value="1"/>
</dbReference>
<feature type="region of interest" description="Disordered" evidence="2">
    <location>
        <begin position="673"/>
        <end position="722"/>
    </location>
</feature>
<feature type="region of interest" description="Disordered" evidence="2">
    <location>
        <begin position="735"/>
        <end position="780"/>
    </location>
</feature>
<dbReference type="InterPro" id="IPR004330">
    <property type="entry name" value="FAR1_DNA_bnd_dom"/>
</dbReference>
<name>A0ABD3UKH4_9LAMI</name>
<reference evidence="4 5" key="1">
    <citation type="submission" date="2024-12" db="EMBL/GenBank/DDBJ databases">
        <title>The unique morphological basis and parallel evolutionary history of personate flowers in Penstemon.</title>
        <authorList>
            <person name="Depatie T.H."/>
            <person name="Wessinger C.A."/>
        </authorList>
    </citation>
    <scope>NUCLEOTIDE SEQUENCE [LARGE SCALE GENOMIC DNA]</scope>
    <source>
        <strain evidence="4">WTNN_2</strain>
        <tissue evidence="4">Leaf</tissue>
    </source>
</reference>
<dbReference type="Pfam" id="PF10551">
    <property type="entry name" value="MULE"/>
    <property type="match status" value="1"/>
</dbReference>
<sequence>MSCTPIFYKCTLNIIEISILSLLPKFTHLPLQCYGRHYFEIFDNEKCEDESRDAFDFADPCTKEDMIRQLIFNSVDEAELFYMGYAKEEGFNVRKRSTQMKGEFVRNKVWVCNRAGFCKEDEEGYKIREAKPVSRCGCKASFRVKRDWSSGKYYVSRFFPKHNHELHGCMKSYMSPSDKYMLSFMTMYGFKASEVITYLEHLVGGAKKLSFRRKNAYNWLYKQRAKRIREGDMNTLINNLKNDQVKDARIFYKYCVDKKGVLTRLFWCDGPSRAEYDAFGDVLVFDSTYKTNRYLYPLVIFSGVNNHGSTCIFATCFLQNETTESYQWVLQTFLEAVGGKVPEAVLTDQDAAMRAAIVSEFGGTRHRICSWHLCRNVRKNIKNSTFCNDFCSVMERKCSIEEFELSWSDIVEKHNLSDNKWVADTYEIRERWAEAYFRDKFMSMMTTTQRAESVNSLIKLNVDHKITITDFHNHYKRTLERLRNDFTHMQKQSEKEKRGVKDSPLKSFEEQAISIYTLKIYYLIRKEIHDVLGVMGESRSKDSDGNDVFVYRENKEDEVLMHTVIVDQSISKFQCDCFKLESEGVPCRHIISSLQYLRLKKFPDNMIKRRWLKETGTVVINQYPATSPSVGSQEHRFGELNKECLVSSYLSSQTEHDTSNFLKHMREMVETTKESECGSIPSPDNVTPDEGLQDPPIEKVHSDRDPVRNKTRGAAGGKKQKCEMCGVPGHKSTTCELKKAKTTSSPEELRTNGEDSTEIPKTPYQENNHPTSHSPNLEHLGSYNRATQSTLVFNMQRNCPIFLNMQPNTNVLPLYSHVSYPTVVAPTQNVMGPNTSLLWQQVGLATGNAPYLHQNISNPPSEGTPKIP</sequence>
<proteinExistence type="predicted"/>
<evidence type="ECO:0000313" key="4">
    <source>
        <dbReference type="EMBL" id="KAL3849446.1"/>
    </source>
</evidence>
<evidence type="ECO:0000259" key="3">
    <source>
        <dbReference type="PROSITE" id="PS50966"/>
    </source>
</evidence>
<organism evidence="4 5">
    <name type="scientific">Penstemon smallii</name>
    <dbReference type="NCBI Taxonomy" id="265156"/>
    <lineage>
        <taxon>Eukaryota</taxon>
        <taxon>Viridiplantae</taxon>
        <taxon>Streptophyta</taxon>
        <taxon>Embryophyta</taxon>
        <taxon>Tracheophyta</taxon>
        <taxon>Spermatophyta</taxon>
        <taxon>Magnoliopsida</taxon>
        <taxon>eudicotyledons</taxon>
        <taxon>Gunneridae</taxon>
        <taxon>Pentapetalae</taxon>
        <taxon>asterids</taxon>
        <taxon>lamiids</taxon>
        <taxon>Lamiales</taxon>
        <taxon>Plantaginaceae</taxon>
        <taxon>Cheloneae</taxon>
        <taxon>Penstemon</taxon>
    </lineage>
</organism>
<evidence type="ECO:0000256" key="1">
    <source>
        <dbReference type="PROSITE-ProRule" id="PRU00325"/>
    </source>
</evidence>
<dbReference type="InterPro" id="IPR007527">
    <property type="entry name" value="Znf_SWIM"/>
</dbReference>
<dbReference type="Proteomes" id="UP001634393">
    <property type="component" value="Unassembled WGS sequence"/>
</dbReference>
<evidence type="ECO:0000313" key="5">
    <source>
        <dbReference type="Proteomes" id="UP001634393"/>
    </source>
</evidence>
<evidence type="ECO:0000256" key="2">
    <source>
        <dbReference type="SAM" id="MobiDB-lite"/>
    </source>
</evidence>
<dbReference type="EMBL" id="JBJXBP010000001">
    <property type="protein sequence ID" value="KAL3849446.1"/>
    <property type="molecule type" value="Genomic_DNA"/>
</dbReference>
<dbReference type="GO" id="GO:0008270">
    <property type="term" value="F:zinc ion binding"/>
    <property type="evidence" value="ECO:0007669"/>
    <property type="project" value="UniProtKB-KW"/>
</dbReference>
<dbReference type="AlphaFoldDB" id="A0ABD3UKH4"/>
<accession>A0ABD3UKH4</accession>
<keyword evidence="1" id="KW-0479">Metal-binding</keyword>
<feature type="domain" description="SWIM-type" evidence="3">
    <location>
        <begin position="562"/>
        <end position="598"/>
    </location>
</feature>
<dbReference type="PANTHER" id="PTHR47718:SF15">
    <property type="entry name" value="PROTEIN FAR1-RELATED SEQUENCE 5-LIKE"/>
    <property type="match status" value="1"/>
</dbReference>
<dbReference type="PANTHER" id="PTHR47718">
    <property type="entry name" value="OS01G0519700 PROTEIN"/>
    <property type="match status" value="1"/>
</dbReference>
<feature type="compositionally biased region" description="Polar residues" evidence="2">
    <location>
        <begin position="764"/>
        <end position="775"/>
    </location>
</feature>